<dbReference type="EC" id="2.7.1.71" evidence="7"/>
<dbReference type="Proteomes" id="UP000297861">
    <property type="component" value="Unassembled WGS sequence"/>
</dbReference>
<dbReference type="GO" id="GO:0005524">
    <property type="term" value="F:ATP binding"/>
    <property type="evidence" value="ECO:0007669"/>
    <property type="project" value="UniProtKB-UniRule"/>
</dbReference>
<protein>
    <recommendedName>
        <fullName evidence="7">Shikimate kinase</fullName>
        <shortName evidence="7">SK</shortName>
        <ecNumber evidence="7">2.7.1.71</ecNumber>
    </recommendedName>
</protein>
<name>A0A4Y8L7L0_9BACT</name>
<evidence type="ECO:0000256" key="7">
    <source>
        <dbReference type="HAMAP-Rule" id="MF_00109"/>
    </source>
</evidence>
<feature type="binding site" evidence="7">
    <location>
        <position position="118"/>
    </location>
    <ligand>
        <name>ATP</name>
        <dbReference type="ChEBI" id="CHEBI:30616"/>
    </ligand>
</feature>
<keyword evidence="6 7" id="KW-0057">Aromatic amino acid biosynthesis</keyword>
<keyword evidence="4 7" id="KW-0418">Kinase</keyword>
<evidence type="ECO:0000256" key="3">
    <source>
        <dbReference type="ARBA" id="ARBA00022741"/>
    </source>
</evidence>
<keyword evidence="1 7" id="KW-0028">Amino-acid biosynthesis</keyword>
<dbReference type="Pfam" id="PF01202">
    <property type="entry name" value="SKI"/>
    <property type="match status" value="1"/>
</dbReference>
<comment type="subunit">
    <text evidence="7">Monomer.</text>
</comment>
<dbReference type="HAMAP" id="MF_00109">
    <property type="entry name" value="Shikimate_kinase"/>
    <property type="match status" value="1"/>
</dbReference>
<keyword evidence="7" id="KW-0479">Metal-binding</keyword>
<feature type="binding site" evidence="7">
    <location>
        <position position="33"/>
    </location>
    <ligand>
        <name>substrate</name>
    </ligand>
</feature>
<comment type="subcellular location">
    <subcellularLocation>
        <location evidence="7">Cytoplasm</location>
    </subcellularLocation>
</comment>
<evidence type="ECO:0000256" key="4">
    <source>
        <dbReference type="ARBA" id="ARBA00022777"/>
    </source>
</evidence>
<dbReference type="PANTHER" id="PTHR21087">
    <property type="entry name" value="SHIKIMATE KINASE"/>
    <property type="match status" value="1"/>
</dbReference>
<comment type="caution">
    <text evidence="8">The sequence shown here is derived from an EMBL/GenBank/DDBJ whole genome shotgun (WGS) entry which is preliminary data.</text>
</comment>
<dbReference type="CDD" id="cd00464">
    <property type="entry name" value="SK"/>
    <property type="match status" value="1"/>
</dbReference>
<dbReference type="InterPro" id="IPR031322">
    <property type="entry name" value="Shikimate/glucono_kinase"/>
</dbReference>
<comment type="similarity">
    <text evidence="7">Belongs to the shikimate kinase family.</text>
</comment>
<comment type="caution">
    <text evidence="7">Lacks conserved residue(s) required for the propagation of feature annotation.</text>
</comment>
<dbReference type="SUPFAM" id="SSF52540">
    <property type="entry name" value="P-loop containing nucleoside triphosphate hydrolases"/>
    <property type="match status" value="1"/>
</dbReference>
<feature type="binding site" evidence="7">
    <location>
        <position position="79"/>
    </location>
    <ligand>
        <name>substrate</name>
    </ligand>
</feature>
<dbReference type="NCBIfam" id="NF010555">
    <property type="entry name" value="PRK13949.1"/>
    <property type="match status" value="1"/>
</dbReference>
<keyword evidence="3 7" id="KW-0547">Nucleotide-binding</keyword>
<evidence type="ECO:0000256" key="2">
    <source>
        <dbReference type="ARBA" id="ARBA00022679"/>
    </source>
</evidence>
<dbReference type="GO" id="GO:0005829">
    <property type="term" value="C:cytosol"/>
    <property type="evidence" value="ECO:0007669"/>
    <property type="project" value="TreeGrafter"/>
</dbReference>
<proteinExistence type="inferred from homology"/>
<evidence type="ECO:0000256" key="1">
    <source>
        <dbReference type="ARBA" id="ARBA00022605"/>
    </source>
</evidence>
<dbReference type="GO" id="GO:0009073">
    <property type="term" value="P:aromatic amino acid family biosynthetic process"/>
    <property type="evidence" value="ECO:0007669"/>
    <property type="project" value="UniProtKB-KW"/>
</dbReference>
<keyword evidence="5 7" id="KW-0067">ATP-binding</keyword>
<dbReference type="InterPro" id="IPR000623">
    <property type="entry name" value="Shikimate_kinase/TSH1"/>
</dbReference>
<evidence type="ECO:0000256" key="5">
    <source>
        <dbReference type="ARBA" id="ARBA00022840"/>
    </source>
</evidence>
<evidence type="ECO:0000313" key="8">
    <source>
        <dbReference type="EMBL" id="TFD98563.1"/>
    </source>
</evidence>
<keyword evidence="7" id="KW-0460">Magnesium</keyword>
<dbReference type="UniPathway" id="UPA00053">
    <property type="reaction ID" value="UER00088"/>
</dbReference>
<organism evidence="8 9">
    <name type="scientific">Dysgonomonas capnocytophagoides</name>
    <dbReference type="NCBI Taxonomy" id="45254"/>
    <lineage>
        <taxon>Bacteria</taxon>
        <taxon>Pseudomonadati</taxon>
        <taxon>Bacteroidota</taxon>
        <taxon>Bacteroidia</taxon>
        <taxon>Bacteroidales</taxon>
        <taxon>Dysgonomonadaceae</taxon>
        <taxon>Dysgonomonas</taxon>
    </lineage>
</organism>
<dbReference type="GO" id="GO:0000287">
    <property type="term" value="F:magnesium ion binding"/>
    <property type="evidence" value="ECO:0007669"/>
    <property type="project" value="UniProtKB-UniRule"/>
</dbReference>
<dbReference type="GO" id="GO:0008652">
    <property type="term" value="P:amino acid biosynthetic process"/>
    <property type="evidence" value="ECO:0007669"/>
    <property type="project" value="UniProtKB-KW"/>
</dbReference>
<comment type="catalytic activity">
    <reaction evidence="7">
        <text>shikimate + ATP = 3-phosphoshikimate + ADP + H(+)</text>
        <dbReference type="Rhea" id="RHEA:13121"/>
        <dbReference type="ChEBI" id="CHEBI:15378"/>
        <dbReference type="ChEBI" id="CHEBI:30616"/>
        <dbReference type="ChEBI" id="CHEBI:36208"/>
        <dbReference type="ChEBI" id="CHEBI:145989"/>
        <dbReference type="ChEBI" id="CHEBI:456216"/>
        <dbReference type="EC" id="2.7.1.71"/>
    </reaction>
</comment>
<comment type="pathway">
    <text evidence="7">Metabolic intermediate biosynthesis; chorismate biosynthesis; chorismate from D-erythrose 4-phosphate and phosphoenolpyruvate: step 5/7.</text>
</comment>
<keyword evidence="9" id="KW-1185">Reference proteome</keyword>
<dbReference type="STRING" id="1121485.GCA_000426485_00827"/>
<dbReference type="InterPro" id="IPR027417">
    <property type="entry name" value="P-loop_NTPase"/>
</dbReference>
<comment type="function">
    <text evidence="7">Catalyzes the specific phosphorylation of the 3-hydroxyl group of shikimic acid using ATP as a cosubstrate.</text>
</comment>
<gene>
    <name evidence="7" type="primary">aroK</name>
    <name evidence="8" type="ORF">E2605_00330</name>
</gene>
<feature type="binding site" evidence="7">
    <location>
        <position position="15"/>
    </location>
    <ligand>
        <name>Mg(2+)</name>
        <dbReference type="ChEBI" id="CHEBI:18420"/>
    </ligand>
</feature>
<dbReference type="Gene3D" id="3.40.50.300">
    <property type="entry name" value="P-loop containing nucleotide triphosphate hydrolases"/>
    <property type="match status" value="1"/>
</dbReference>
<evidence type="ECO:0000313" key="9">
    <source>
        <dbReference type="Proteomes" id="UP000297861"/>
    </source>
</evidence>
<comment type="cofactor">
    <cofactor evidence="7">
        <name>Mg(2+)</name>
        <dbReference type="ChEBI" id="CHEBI:18420"/>
    </cofactor>
    <text evidence="7">Binds 1 Mg(2+) ion per subunit.</text>
</comment>
<dbReference type="GO" id="GO:0004765">
    <property type="term" value="F:shikimate kinase activity"/>
    <property type="evidence" value="ECO:0007669"/>
    <property type="project" value="UniProtKB-UniRule"/>
</dbReference>
<feature type="binding site" evidence="7">
    <location>
        <begin position="11"/>
        <end position="16"/>
    </location>
    <ligand>
        <name>ATP</name>
        <dbReference type="ChEBI" id="CHEBI:30616"/>
    </ligand>
</feature>
<reference evidence="8 9" key="1">
    <citation type="submission" date="2019-03" db="EMBL/GenBank/DDBJ databases">
        <title>San Antonio Military Medical Center submission to MRSN (WRAIR), pending publication.</title>
        <authorList>
            <person name="Blyth D.M."/>
            <person name="Mccarthy S.L."/>
            <person name="Schall S.E."/>
            <person name="Stam J.A."/>
            <person name="Ong A.C."/>
            <person name="Mcgann P.T."/>
        </authorList>
    </citation>
    <scope>NUCLEOTIDE SEQUENCE [LARGE SCALE GENOMIC DNA]</scope>
    <source>
        <strain evidence="8 9">MRSN571793</strain>
    </source>
</reference>
<keyword evidence="7" id="KW-0963">Cytoplasm</keyword>
<sequence>MKRIFLIGYMGVGKTTAGRELARVMNLEFIDLDHFIQTRYNKTIAQLFEEGGEEKFREIENKVLKEVAEFEDVVISTGGGAPCFFDNIEVMNAAGTTVYLKATPELLAARLNTCKEKRPLIKDKSEDELLAFVAANLEKREPFYGRANLIFETEELVNREDVGAYVLKLMTRINE</sequence>
<dbReference type="PRINTS" id="PR01100">
    <property type="entry name" value="SHIKIMTKNASE"/>
</dbReference>
<evidence type="ECO:0000256" key="6">
    <source>
        <dbReference type="ARBA" id="ARBA00023141"/>
    </source>
</evidence>
<dbReference type="RefSeq" id="WP_026625058.1">
    <property type="nucleotide sequence ID" value="NZ_JAWZLG010000034.1"/>
</dbReference>
<dbReference type="AlphaFoldDB" id="A0A4Y8L7L0"/>
<accession>A0A4Y8L7L0</accession>
<dbReference type="GO" id="GO:0009423">
    <property type="term" value="P:chorismate biosynthetic process"/>
    <property type="evidence" value="ECO:0007669"/>
    <property type="project" value="UniProtKB-UniRule"/>
</dbReference>
<keyword evidence="2 7" id="KW-0808">Transferase</keyword>
<dbReference type="PANTHER" id="PTHR21087:SF16">
    <property type="entry name" value="SHIKIMATE KINASE 1, CHLOROPLASTIC"/>
    <property type="match status" value="1"/>
</dbReference>
<feature type="binding site" evidence="7">
    <location>
        <position position="140"/>
    </location>
    <ligand>
        <name>substrate</name>
    </ligand>
</feature>
<dbReference type="EMBL" id="SOML01000001">
    <property type="protein sequence ID" value="TFD98563.1"/>
    <property type="molecule type" value="Genomic_DNA"/>
</dbReference>
<feature type="binding site" evidence="7">
    <location>
        <position position="57"/>
    </location>
    <ligand>
        <name>substrate</name>
    </ligand>
</feature>
<dbReference type="OrthoDB" id="9800332at2"/>